<keyword evidence="1" id="KW-1185">Reference proteome</keyword>
<proteinExistence type="predicted"/>
<accession>A0A1I7WP29</accession>
<reference evidence="2" key="1">
    <citation type="submission" date="2016-11" db="UniProtKB">
        <authorList>
            <consortium name="WormBaseParasite"/>
        </authorList>
    </citation>
    <scope>IDENTIFICATION</scope>
</reference>
<protein>
    <submittedName>
        <fullName evidence="2">Uncharacterized protein</fullName>
    </submittedName>
</protein>
<evidence type="ECO:0000313" key="2">
    <source>
        <dbReference type="WBParaSite" id="Hba_06843"/>
    </source>
</evidence>
<organism evidence="1 2">
    <name type="scientific">Heterorhabditis bacteriophora</name>
    <name type="common">Entomopathogenic nematode worm</name>
    <dbReference type="NCBI Taxonomy" id="37862"/>
    <lineage>
        <taxon>Eukaryota</taxon>
        <taxon>Metazoa</taxon>
        <taxon>Ecdysozoa</taxon>
        <taxon>Nematoda</taxon>
        <taxon>Chromadorea</taxon>
        <taxon>Rhabditida</taxon>
        <taxon>Rhabditina</taxon>
        <taxon>Rhabditomorpha</taxon>
        <taxon>Strongyloidea</taxon>
        <taxon>Heterorhabditidae</taxon>
        <taxon>Heterorhabditis</taxon>
    </lineage>
</organism>
<name>A0A1I7WP29_HETBA</name>
<dbReference type="Proteomes" id="UP000095283">
    <property type="component" value="Unplaced"/>
</dbReference>
<sequence length="37" mass="4490">MTEKLRWTWSYTHTMDFVIFSDEKNFTLDGPDSCHSY</sequence>
<evidence type="ECO:0000313" key="1">
    <source>
        <dbReference type="Proteomes" id="UP000095283"/>
    </source>
</evidence>
<dbReference type="AlphaFoldDB" id="A0A1I7WP29"/>
<dbReference type="WBParaSite" id="Hba_06843">
    <property type="protein sequence ID" value="Hba_06843"/>
    <property type="gene ID" value="Hba_06843"/>
</dbReference>